<keyword evidence="5" id="KW-1185">Reference proteome</keyword>
<dbReference type="EMBL" id="CP059833">
    <property type="protein sequence ID" value="QMV86407.1"/>
    <property type="molecule type" value="Genomic_DNA"/>
</dbReference>
<dbReference type="Pfam" id="PF13561">
    <property type="entry name" value="adh_short_C2"/>
    <property type="match status" value="1"/>
</dbReference>
<feature type="region of interest" description="Disordered" evidence="3">
    <location>
        <begin position="1"/>
        <end position="40"/>
    </location>
</feature>
<protein>
    <submittedName>
        <fullName evidence="4">SDR family oxidoreductase</fullName>
    </submittedName>
</protein>
<dbReference type="PRINTS" id="PR00081">
    <property type="entry name" value="GDHRDH"/>
</dbReference>
<dbReference type="Proteomes" id="UP000515570">
    <property type="component" value="Chromosome"/>
</dbReference>
<gene>
    <name evidence="4" type="ORF">HW450_02115</name>
</gene>
<sequence>MLRGESSFGISHSGSSKGVTVNALRPGPTDTPGNHAVNPDPAVREQIAARIPMGRYGQPEDVANVVSFLASAAARWVTGQVLSVSGGL</sequence>
<dbReference type="GO" id="GO:0016491">
    <property type="term" value="F:oxidoreductase activity"/>
    <property type="evidence" value="ECO:0007669"/>
    <property type="project" value="UniProtKB-KW"/>
</dbReference>
<dbReference type="PANTHER" id="PTHR43639:SF1">
    <property type="entry name" value="SHORT-CHAIN DEHYDROGENASE_REDUCTASE FAMILY PROTEIN"/>
    <property type="match status" value="1"/>
</dbReference>
<dbReference type="InterPro" id="IPR002347">
    <property type="entry name" value="SDR_fam"/>
</dbReference>
<keyword evidence="2" id="KW-0560">Oxidoreductase</keyword>
<evidence type="ECO:0000256" key="2">
    <source>
        <dbReference type="ARBA" id="ARBA00023002"/>
    </source>
</evidence>
<evidence type="ECO:0000256" key="3">
    <source>
        <dbReference type="SAM" id="MobiDB-lite"/>
    </source>
</evidence>
<proteinExistence type="inferred from homology"/>
<accession>A0A7G5FIG6</accession>
<dbReference type="PANTHER" id="PTHR43639">
    <property type="entry name" value="OXIDOREDUCTASE, SHORT-CHAIN DEHYDROGENASE/REDUCTASE FAMILY (AFU_ORTHOLOGUE AFUA_5G02870)"/>
    <property type="match status" value="1"/>
</dbReference>
<organism evidence="4 5">
    <name type="scientific">Corynebacterium hindlerae</name>
    <dbReference type="NCBI Taxonomy" id="699041"/>
    <lineage>
        <taxon>Bacteria</taxon>
        <taxon>Bacillati</taxon>
        <taxon>Actinomycetota</taxon>
        <taxon>Actinomycetes</taxon>
        <taxon>Mycobacteriales</taxon>
        <taxon>Corynebacteriaceae</taxon>
        <taxon>Corynebacterium</taxon>
    </lineage>
</organism>
<dbReference type="Gene3D" id="3.40.50.720">
    <property type="entry name" value="NAD(P)-binding Rossmann-like Domain"/>
    <property type="match status" value="1"/>
</dbReference>
<name>A0A7G5FIG6_9CORY</name>
<evidence type="ECO:0000313" key="4">
    <source>
        <dbReference type="EMBL" id="QMV86407.1"/>
    </source>
</evidence>
<evidence type="ECO:0000313" key="5">
    <source>
        <dbReference type="Proteomes" id="UP000515570"/>
    </source>
</evidence>
<dbReference type="SUPFAM" id="SSF51735">
    <property type="entry name" value="NAD(P)-binding Rossmann-fold domains"/>
    <property type="match status" value="1"/>
</dbReference>
<evidence type="ECO:0000256" key="1">
    <source>
        <dbReference type="ARBA" id="ARBA00006484"/>
    </source>
</evidence>
<dbReference type="InterPro" id="IPR036291">
    <property type="entry name" value="NAD(P)-bd_dom_sf"/>
</dbReference>
<feature type="compositionally biased region" description="Low complexity" evidence="3">
    <location>
        <begin position="1"/>
        <end position="18"/>
    </location>
</feature>
<comment type="similarity">
    <text evidence="1">Belongs to the short-chain dehydrogenases/reductases (SDR) family.</text>
</comment>
<reference evidence="4 5" key="1">
    <citation type="submission" date="2020-07" db="EMBL/GenBank/DDBJ databases">
        <title>non toxigenic Corynebacterium sp. nov from a clinical source.</title>
        <authorList>
            <person name="Bernier A.-M."/>
            <person name="Bernard K."/>
        </authorList>
    </citation>
    <scope>NUCLEOTIDE SEQUENCE [LARGE SCALE GENOMIC DNA]</scope>
    <source>
        <strain evidence="5">NML 93-0612</strain>
    </source>
</reference>
<dbReference type="AlphaFoldDB" id="A0A7G5FIG6"/>